<keyword evidence="3" id="KW-1185">Reference proteome</keyword>
<dbReference type="InterPro" id="IPR050266">
    <property type="entry name" value="AB_hydrolase_sf"/>
</dbReference>
<keyword evidence="2" id="KW-0378">Hydrolase</keyword>
<dbReference type="GO" id="GO:0016787">
    <property type="term" value="F:hydrolase activity"/>
    <property type="evidence" value="ECO:0007669"/>
    <property type="project" value="UniProtKB-KW"/>
</dbReference>
<dbReference type="Pfam" id="PF00561">
    <property type="entry name" value="Abhydrolase_1"/>
    <property type="match status" value="1"/>
</dbReference>
<proteinExistence type="predicted"/>
<accession>A0ABS7DCR7</accession>
<dbReference type="InterPro" id="IPR029058">
    <property type="entry name" value="AB_hydrolase_fold"/>
</dbReference>
<organism evidence="2 3">
    <name type="scientific">Paenibacillus oenotherae</name>
    <dbReference type="NCBI Taxonomy" id="1435645"/>
    <lineage>
        <taxon>Bacteria</taxon>
        <taxon>Bacillati</taxon>
        <taxon>Bacillota</taxon>
        <taxon>Bacilli</taxon>
        <taxon>Bacillales</taxon>
        <taxon>Paenibacillaceae</taxon>
        <taxon>Paenibacillus</taxon>
    </lineage>
</organism>
<feature type="domain" description="AB hydrolase-1" evidence="1">
    <location>
        <begin position="73"/>
        <end position="167"/>
    </location>
</feature>
<dbReference type="EMBL" id="JAHZIJ010000026">
    <property type="protein sequence ID" value="MBW7477549.1"/>
    <property type="molecule type" value="Genomic_DNA"/>
</dbReference>
<dbReference type="PRINTS" id="PR00111">
    <property type="entry name" value="ABHYDROLASE"/>
</dbReference>
<evidence type="ECO:0000259" key="1">
    <source>
        <dbReference type="Pfam" id="PF00561"/>
    </source>
</evidence>
<gene>
    <name evidence="2" type="ORF">K0T92_22780</name>
</gene>
<reference evidence="2 3" key="1">
    <citation type="submission" date="2021-07" db="EMBL/GenBank/DDBJ databases">
        <title>Paenibacillus radiodurans sp. nov., isolated from the southeastern edge of Tengger Desert.</title>
        <authorList>
            <person name="Zhang G."/>
        </authorList>
    </citation>
    <scope>NUCLEOTIDE SEQUENCE [LARGE SCALE GENOMIC DNA]</scope>
    <source>
        <strain evidence="2 3">DT7-4</strain>
    </source>
</reference>
<dbReference type="RefSeq" id="WP_219874826.1">
    <property type="nucleotide sequence ID" value="NZ_JAHZIJ010000026.1"/>
</dbReference>
<dbReference type="PANTHER" id="PTHR43798">
    <property type="entry name" value="MONOACYLGLYCEROL LIPASE"/>
    <property type="match status" value="1"/>
</dbReference>
<protein>
    <submittedName>
        <fullName evidence="2">Alpha/beta hydrolase</fullName>
    </submittedName>
</protein>
<evidence type="ECO:0000313" key="2">
    <source>
        <dbReference type="EMBL" id="MBW7477549.1"/>
    </source>
</evidence>
<comment type="caution">
    <text evidence="2">The sequence shown here is derived from an EMBL/GenBank/DDBJ whole genome shotgun (WGS) entry which is preliminary data.</text>
</comment>
<dbReference type="Gene3D" id="3.40.50.1820">
    <property type="entry name" value="alpha/beta hydrolase"/>
    <property type="match status" value="1"/>
</dbReference>
<evidence type="ECO:0000313" key="3">
    <source>
        <dbReference type="Proteomes" id="UP000812277"/>
    </source>
</evidence>
<dbReference type="Proteomes" id="UP000812277">
    <property type="component" value="Unassembled WGS sequence"/>
</dbReference>
<sequence>MSAQSIYKSEEGKRTILNHYESYLSLLNVDFQRMYVETCFGSTHLLTTGPADGKPLFILQGGNCINPITLSWFSSLFGKYRIYAPDTIGHPGYSAETRVSAKDASYALWISDIMNVLNIEKSAFVGPSYGAGIILRIAAHMPEKIACSVLVAPSGLQLGSKLIMIRKILLPMLLFKMNASQKHLQGIADAMSFNSMKEIDKQIIGDIFTHVKLEQNMPKLTEKRELLNYFSPTLVVAGQQDIFFPDKKVIKKAKGIISNVITTSYEMGHFPSEQYVKLMNEDIKAFLSENYS</sequence>
<name>A0ABS7DCR7_9BACL</name>
<dbReference type="InterPro" id="IPR000073">
    <property type="entry name" value="AB_hydrolase_1"/>
</dbReference>
<dbReference type="SUPFAM" id="SSF53474">
    <property type="entry name" value="alpha/beta-Hydrolases"/>
    <property type="match status" value="1"/>
</dbReference>
<dbReference type="PANTHER" id="PTHR43798:SF33">
    <property type="entry name" value="HYDROLASE, PUTATIVE (AFU_ORTHOLOGUE AFUA_2G14860)-RELATED"/>
    <property type="match status" value="1"/>
</dbReference>